<proteinExistence type="predicted"/>
<dbReference type="EMBL" id="LR743590">
    <property type="protein sequence ID" value="CAA2618115.1"/>
    <property type="molecule type" value="Genomic_DNA"/>
</dbReference>
<organism evidence="1">
    <name type="scientific">Spirodela intermedia</name>
    <name type="common">Intermediate duckweed</name>
    <dbReference type="NCBI Taxonomy" id="51605"/>
    <lineage>
        <taxon>Eukaryota</taxon>
        <taxon>Viridiplantae</taxon>
        <taxon>Streptophyta</taxon>
        <taxon>Embryophyta</taxon>
        <taxon>Tracheophyta</taxon>
        <taxon>Spermatophyta</taxon>
        <taxon>Magnoliopsida</taxon>
        <taxon>Liliopsida</taxon>
        <taxon>Araceae</taxon>
        <taxon>Lemnoideae</taxon>
        <taxon>Spirodela</taxon>
    </lineage>
</organism>
<protein>
    <submittedName>
        <fullName evidence="1">Uncharacterized protein</fullName>
    </submittedName>
</protein>
<reference evidence="1 2" key="1">
    <citation type="submission" date="2019-12" db="EMBL/GenBank/DDBJ databases">
        <authorList>
            <person name="Scholz U."/>
            <person name="Mascher M."/>
            <person name="Fiebig A."/>
        </authorList>
    </citation>
    <scope>NUCLEOTIDE SEQUENCE</scope>
</reference>
<gene>
    <name evidence="1" type="ORF">SI7747_03004276</name>
</gene>
<keyword evidence="2" id="KW-1185">Reference proteome</keyword>
<accession>A0A7I8IKZ8</accession>
<dbReference type="Proteomes" id="UP001189122">
    <property type="component" value="Unassembled WGS sequence"/>
</dbReference>
<sequence length="28" mass="2863">MSGSNLGFPSIPVSLISLSLSLSLSLSR</sequence>
<dbReference type="AlphaFoldDB" id="A0A7I8IKZ8"/>
<evidence type="ECO:0000313" key="1">
    <source>
        <dbReference type="EMBL" id="CAA2618115.1"/>
    </source>
</evidence>
<name>A0A7I8IKZ8_SPIIN</name>
<evidence type="ECO:0000313" key="2">
    <source>
        <dbReference type="Proteomes" id="UP001189122"/>
    </source>
</evidence>
<dbReference type="EMBL" id="CACRZD030000003">
    <property type="protein sequence ID" value="CAA6657812.1"/>
    <property type="molecule type" value="Genomic_DNA"/>
</dbReference>